<reference evidence="3" key="1">
    <citation type="journal article" date="2019" name="Int. J. Syst. Evol. Microbiol.">
        <title>The Global Catalogue of Microorganisms (GCM) 10K type strain sequencing project: providing services to taxonomists for standard genome sequencing and annotation.</title>
        <authorList>
            <consortium name="The Broad Institute Genomics Platform"/>
            <consortium name="The Broad Institute Genome Sequencing Center for Infectious Disease"/>
            <person name="Wu L."/>
            <person name="Ma J."/>
        </authorList>
    </citation>
    <scope>NUCLEOTIDE SEQUENCE [LARGE SCALE GENOMIC DNA]</scope>
    <source>
        <strain evidence="3">CCUG 58938</strain>
    </source>
</reference>
<dbReference type="Proteomes" id="UP001597112">
    <property type="component" value="Unassembled WGS sequence"/>
</dbReference>
<proteinExistence type="predicted"/>
<dbReference type="EMBL" id="JBHTKA010000008">
    <property type="protein sequence ID" value="MFD1002295.1"/>
    <property type="molecule type" value="Genomic_DNA"/>
</dbReference>
<accession>A0ABW3K7P5</accession>
<dbReference type="InterPro" id="IPR038434">
    <property type="entry name" value="YARHG_sf"/>
</dbReference>
<keyword evidence="3" id="KW-1185">Reference proteome</keyword>
<dbReference type="SMART" id="SM01324">
    <property type="entry name" value="YARHG"/>
    <property type="match status" value="1"/>
</dbReference>
<dbReference type="Gene3D" id="1.20.58.1690">
    <property type="match status" value="1"/>
</dbReference>
<organism evidence="2 3">
    <name type="scientific">Ohtaekwangia kribbensis</name>
    <dbReference type="NCBI Taxonomy" id="688913"/>
    <lineage>
        <taxon>Bacteria</taxon>
        <taxon>Pseudomonadati</taxon>
        <taxon>Bacteroidota</taxon>
        <taxon>Cytophagia</taxon>
        <taxon>Cytophagales</taxon>
        <taxon>Fulvivirgaceae</taxon>
        <taxon>Ohtaekwangia</taxon>
    </lineage>
</organism>
<sequence length="277" mass="31441">MKSLFGYSFVFLFFLASCGKKETTENKTAASDPTSDDTTSVMKPVKIDARKIGPEKSTEQEKIEQAIEQMEKNKSLPIVGYWVGAFGKNKINIALAGIANDQAIGYTVCAGNYRPIEGKVSVTGDSIYTFQMKEPGTDQYDGEFHFMVNTNQGVMKGSWAPFKKGAATSKKFTLTKKAFEYNTDAGIYPQASSELLGEADVENMLEEELEVMRNEIYARHGYSFKDKEMRARFDSTSWYIPMGVDIREQLTDIEVQNIDLIYRYEEYYEENYDSYGR</sequence>
<gene>
    <name evidence="2" type="ORF">ACFQ21_23420</name>
</gene>
<feature type="domain" description="YARHG" evidence="1">
    <location>
        <begin position="184"/>
        <end position="266"/>
    </location>
</feature>
<name>A0ABW3K7P5_9BACT</name>
<dbReference type="InterPro" id="IPR025582">
    <property type="entry name" value="YARHG_dom"/>
</dbReference>
<protein>
    <submittedName>
        <fullName evidence="2">YARHG domain-containing protein</fullName>
    </submittedName>
</protein>
<dbReference type="RefSeq" id="WP_377583259.1">
    <property type="nucleotide sequence ID" value="NZ_JBHTKA010000008.1"/>
</dbReference>
<evidence type="ECO:0000259" key="1">
    <source>
        <dbReference type="SMART" id="SM01324"/>
    </source>
</evidence>
<comment type="caution">
    <text evidence="2">The sequence shown here is derived from an EMBL/GenBank/DDBJ whole genome shotgun (WGS) entry which is preliminary data.</text>
</comment>
<evidence type="ECO:0000313" key="2">
    <source>
        <dbReference type="EMBL" id="MFD1002295.1"/>
    </source>
</evidence>
<dbReference type="Pfam" id="PF13308">
    <property type="entry name" value="YARHG"/>
    <property type="match status" value="1"/>
</dbReference>
<evidence type="ECO:0000313" key="3">
    <source>
        <dbReference type="Proteomes" id="UP001597112"/>
    </source>
</evidence>
<dbReference type="PROSITE" id="PS51257">
    <property type="entry name" value="PROKAR_LIPOPROTEIN"/>
    <property type="match status" value="1"/>
</dbReference>